<dbReference type="Proteomes" id="UP000029707">
    <property type="component" value="Unassembled WGS sequence"/>
</dbReference>
<sequence length="242" mass="27159">MLSGLQKIAATLKNAQTPTTYNASLPMLIKVLAKLKGDMYLLQIGAQKIETRSQKQLNVGERYWGEMGRSSLGHIALKNLIAQPKIIEMFHNAPLKFSLQNLQEMGEQQDMFEGFKEFLTHKLADSSSREEFIFLGNLLLGLKQGVLSLVISEKDEVLQMKKSGTNKVRFSAIMPILGIVEGEIGVYKDGNTLELKVLYESTKSLLERNLTSLRGFKVGKIVIDTHLIPLYEYKEALLDVRG</sequence>
<comment type="caution">
    <text evidence="1">The sequence shown here is derived from an EMBL/GenBank/DDBJ whole genome shotgun (WGS) entry which is preliminary data.</text>
</comment>
<organism evidence="1 2">
    <name type="scientific">Helicobacter japonicus</name>
    <dbReference type="NCBI Taxonomy" id="425400"/>
    <lineage>
        <taxon>Bacteria</taxon>
        <taxon>Pseudomonadati</taxon>
        <taxon>Campylobacterota</taxon>
        <taxon>Epsilonproteobacteria</taxon>
        <taxon>Campylobacterales</taxon>
        <taxon>Helicobacteraceae</taxon>
        <taxon>Helicobacter</taxon>
    </lineage>
</organism>
<dbReference type="AlphaFoldDB" id="A0A4V6I466"/>
<dbReference type="EMBL" id="JRMQ02000002">
    <property type="protein sequence ID" value="TLE02763.1"/>
    <property type="molecule type" value="Genomic_DNA"/>
</dbReference>
<evidence type="ECO:0000313" key="1">
    <source>
        <dbReference type="EMBL" id="TLE02763.1"/>
    </source>
</evidence>
<proteinExistence type="predicted"/>
<dbReference type="GeneID" id="82320567"/>
<dbReference type="OrthoDB" id="5329898at2"/>
<accession>A0A4V6I466</accession>
<dbReference type="STRING" id="425400.LS65_03310"/>
<evidence type="ECO:0000313" key="2">
    <source>
        <dbReference type="Proteomes" id="UP000029707"/>
    </source>
</evidence>
<name>A0A4V6I466_9HELI</name>
<dbReference type="RefSeq" id="WP_034361262.1">
    <property type="nucleotide sequence ID" value="NZ_CAJUDB010000001.1"/>
</dbReference>
<protein>
    <submittedName>
        <fullName evidence="1">Uncharacterized protein</fullName>
    </submittedName>
</protein>
<gene>
    <name evidence="1" type="ORF">LS65_002225</name>
</gene>
<keyword evidence="2" id="KW-1185">Reference proteome</keyword>
<reference evidence="1 2" key="1">
    <citation type="journal article" date="2014" name="Genome Announc.">
        <title>Draft genome sequences of eight enterohepatic helicobacter species isolated from both laboratory and wild rodents.</title>
        <authorList>
            <person name="Sheh A."/>
            <person name="Shen Z."/>
            <person name="Fox J.G."/>
        </authorList>
    </citation>
    <scope>NUCLEOTIDE SEQUENCE [LARGE SCALE GENOMIC DNA]</scope>
    <source>
        <strain evidence="1 2">MIT 01-6451</strain>
    </source>
</reference>